<dbReference type="Pfam" id="PF01485">
    <property type="entry name" value="IBR"/>
    <property type="match status" value="2"/>
</dbReference>
<evidence type="ECO:0000256" key="1">
    <source>
        <dbReference type="ARBA" id="ARBA00001798"/>
    </source>
</evidence>
<dbReference type="OrthoDB" id="9977870at2759"/>
<dbReference type="PANTHER" id="PTHR11685">
    <property type="entry name" value="RBR FAMILY RING FINGER AND IBR DOMAIN-CONTAINING"/>
    <property type="match status" value="1"/>
</dbReference>
<dbReference type="EMBL" id="ML179361">
    <property type="protein sequence ID" value="THU89643.1"/>
    <property type="molecule type" value="Genomic_DNA"/>
</dbReference>
<evidence type="ECO:0000256" key="4">
    <source>
        <dbReference type="ARBA" id="ARBA00022723"/>
    </source>
</evidence>
<reference evidence="13 14" key="1">
    <citation type="journal article" date="2019" name="Nat. Ecol. Evol.">
        <title>Megaphylogeny resolves global patterns of mushroom evolution.</title>
        <authorList>
            <person name="Varga T."/>
            <person name="Krizsan K."/>
            <person name="Foldi C."/>
            <person name="Dima B."/>
            <person name="Sanchez-Garcia M."/>
            <person name="Sanchez-Ramirez S."/>
            <person name="Szollosi G.J."/>
            <person name="Szarkandi J.G."/>
            <person name="Papp V."/>
            <person name="Albert L."/>
            <person name="Andreopoulos W."/>
            <person name="Angelini C."/>
            <person name="Antonin V."/>
            <person name="Barry K.W."/>
            <person name="Bougher N.L."/>
            <person name="Buchanan P."/>
            <person name="Buyck B."/>
            <person name="Bense V."/>
            <person name="Catcheside P."/>
            <person name="Chovatia M."/>
            <person name="Cooper J."/>
            <person name="Damon W."/>
            <person name="Desjardin D."/>
            <person name="Finy P."/>
            <person name="Geml J."/>
            <person name="Haridas S."/>
            <person name="Hughes K."/>
            <person name="Justo A."/>
            <person name="Karasinski D."/>
            <person name="Kautmanova I."/>
            <person name="Kiss B."/>
            <person name="Kocsube S."/>
            <person name="Kotiranta H."/>
            <person name="LaButti K.M."/>
            <person name="Lechner B.E."/>
            <person name="Liimatainen K."/>
            <person name="Lipzen A."/>
            <person name="Lukacs Z."/>
            <person name="Mihaltcheva S."/>
            <person name="Morgado L.N."/>
            <person name="Niskanen T."/>
            <person name="Noordeloos M.E."/>
            <person name="Ohm R.A."/>
            <person name="Ortiz-Santana B."/>
            <person name="Ovrebo C."/>
            <person name="Racz N."/>
            <person name="Riley R."/>
            <person name="Savchenko A."/>
            <person name="Shiryaev A."/>
            <person name="Soop K."/>
            <person name="Spirin V."/>
            <person name="Szebenyi C."/>
            <person name="Tomsovsky M."/>
            <person name="Tulloss R.E."/>
            <person name="Uehling J."/>
            <person name="Grigoriev I.V."/>
            <person name="Vagvolgyi C."/>
            <person name="Papp T."/>
            <person name="Martin F.M."/>
            <person name="Miettinen O."/>
            <person name="Hibbett D.S."/>
            <person name="Nagy L.G."/>
        </authorList>
    </citation>
    <scope>NUCLEOTIDE SEQUENCE [LARGE SCALE GENOMIC DNA]</scope>
    <source>
        <strain evidence="13 14">CBS 962.96</strain>
    </source>
</reference>
<evidence type="ECO:0000256" key="10">
    <source>
        <dbReference type="SAM" id="MobiDB-lite"/>
    </source>
</evidence>
<dbReference type="InterPro" id="IPR013083">
    <property type="entry name" value="Znf_RING/FYVE/PHD"/>
</dbReference>
<keyword evidence="7" id="KW-0833">Ubl conjugation pathway</keyword>
<feature type="region of interest" description="Disordered" evidence="10">
    <location>
        <begin position="89"/>
        <end position="162"/>
    </location>
</feature>
<evidence type="ECO:0000256" key="3">
    <source>
        <dbReference type="ARBA" id="ARBA00022679"/>
    </source>
</evidence>
<evidence type="ECO:0000259" key="12">
    <source>
        <dbReference type="PROSITE" id="PS51873"/>
    </source>
</evidence>
<dbReference type="Gene3D" id="1.20.120.1750">
    <property type="match status" value="1"/>
</dbReference>
<feature type="domain" description="RING-type" evidence="11">
    <location>
        <begin position="165"/>
        <end position="209"/>
    </location>
</feature>
<evidence type="ECO:0000256" key="6">
    <source>
        <dbReference type="ARBA" id="ARBA00022771"/>
    </source>
</evidence>
<dbReference type="PROSITE" id="PS50089">
    <property type="entry name" value="ZF_RING_2"/>
    <property type="match status" value="1"/>
</dbReference>
<evidence type="ECO:0000259" key="11">
    <source>
        <dbReference type="PROSITE" id="PS50089"/>
    </source>
</evidence>
<keyword evidence="4" id="KW-0479">Metal-binding</keyword>
<evidence type="ECO:0000256" key="7">
    <source>
        <dbReference type="ARBA" id="ARBA00022786"/>
    </source>
</evidence>
<proteinExistence type="predicted"/>
<keyword evidence="5" id="KW-0677">Repeat</keyword>
<dbReference type="InterPro" id="IPR031127">
    <property type="entry name" value="E3_UB_ligase_RBR"/>
</dbReference>
<keyword evidence="8" id="KW-0862">Zinc</keyword>
<dbReference type="InterPro" id="IPR002867">
    <property type="entry name" value="IBR_dom"/>
</dbReference>
<dbReference type="Gene3D" id="3.30.40.10">
    <property type="entry name" value="Zinc/RING finger domain, C3HC4 (zinc finger)"/>
    <property type="match status" value="1"/>
</dbReference>
<evidence type="ECO:0000256" key="5">
    <source>
        <dbReference type="ARBA" id="ARBA00022737"/>
    </source>
</evidence>
<feature type="domain" description="RING-type" evidence="12">
    <location>
        <begin position="161"/>
        <end position="390"/>
    </location>
</feature>
<dbReference type="CDD" id="cd22584">
    <property type="entry name" value="Rcat_RBR_unk"/>
    <property type="match status" value="1"/>
</dbReference>
<keyword evidence="14" id="KW-1185">Reference proteome</keyword>
<dbReference type="PROSITE" id="PS51873">
    <property type="entry name" value="TRIAD"/>
    <property type="match status" value="1"/>
</dbReference>
<feature type="compositionally biased region" description="Low complexity" evidence="10">
    <location>
        <begin position="119"/>
        <end position="134"/>
    </location>
</feature>
<dbReference type="InterPro" id="IPR001841">
    <property type="entry name" value="Znf_RING"/>
</dbReference>
<dbReference type="InterPro" id="IPR018957">
    <property type="entry name" value="Znf_C3HC4_RING-type"/>
</dbReference>
<name>A0A4S8LL45_DENBC</name>
<dbReference type="InterPro" id="IPR044066">
    <property type="entry name" value="TRIAD_supradom"/>
</dbReference>
<dbReference type="GO" id="GO:0016567">
    <property type="term" value="P:protein ubiquitination"/>
    <property type="evidence" value="ECO:0007669"/>
    <property type="project" value="InterPro"/>
</dbReference>
<gene>
    <name evidence="13" type="ORF">K435DRAFT_728949</name>
</gene>
<feature type="compositionally biased region" description="Polar residues" evidence="10">
    <location>
        <begin position="142"/>
        <end position="161"/>
    </location>
</feature>
<comment type="catalytic activity">
    <reaction evidence="1">
        <text>[E2 ubiquitin-conjugating enzyme]-S-ubiquitinyl-L-cysteine + [acceptor protein]-L-lysine = [E2 ubiquitin-conjugating enzyme]-L-cysteine + [acceptor protein]-N(6)-ubiquitinyl-L-lysine.</text>
        <dbReference type="EC" id="2.3.2.31"/>
    </reaction>
</comment>
<keyword evidence="6 9" id="KW-0863">Zinc-finger</keyword>
<feature type="region of interest" description="Disordered" evidence="10">
    <location>
        <begin position="49"/>
        <end position="76"/>
    </location>
</feature>
<dbReference type="AlphaFoldDB" id="A0A4S8LL45"/>
<dbReference type="PROSITE" id="PS00518">
    <property type="entry name" value="ZF_RING_1"/>
    <property type="match status" value="1"/>
</dbReference>
<evidence type="ECO:0000256" key="9">
    <source>
        <dbReference type="PROSITE-ProRule" id="PRU00175"/>
    </source>
</evidence>
<organism evidence="13 14">
    <name type="scientific">Dendrothele bispora (strain CBS 962.96)</name>
    <dbReference type="NCBI Taxonomy" id="1314807"/>
    <lineage>
        <taxon>Eukaryota</taxon>
        <taxon>Fungi</taxon>
        <taxon>Dikarya</taxon>
        <taxon>Basidiomycota</taxon>
        <taxon>Agaricomycotina</taxon>
        <taxon>Agaricomycetes</taxon>
        <taxon>Agaricomycetidae</taxon>
        <taxon>Agaricales</taxon>
        <taxon>Agaricales incertae sedis</taxon>
        <taxon>Dendrothele</taxon>
    </lineage>
</organism>
<dbReference type="EC" id="2.3.2.31" evidence="2"/>
<evidence type="ECO:0000313" key="14">
    <source>
        <dbReference type="Proteomes" id="UP000297245"/>
    </source>
</evidence>
<dbReference type="Proteomes" id="UP000297245">
    <property type="component" value="Unassembled WGS sequence"/>
</dbReference>
<dbReference type="Pfam" id="PF00097">
    <property type="entry name" value="zf-C3HC4"/>
    <property type="match status" value="1"/>
</dbReference>
<evidence type="ECO:0000256" key="8">
    <source>
        <dbReference type="ARBA" id="ARBA00022833"/>
    </source>
</evidence>
<dbReference type="GO" id="GO:0061630">
    <property type="term" value="F:ubiquitin protein ligase activity"/>
    <property type="evidence" value="ECO:0007669"/>
    <property type="project" value="UniProtKB-EC"/>
</dbReference>
<feature type="region of interest" description="Disordered" evidence="10">
    <location>
        <begin position="1"/>
        <end position="26"/>
    </location>
</feature>
<dbReference type="GO" id="GO:0008270">
    <property type="term" value="F:zinc ion binding"/>
    <property type="evidence" value="ECO:0007669"/>
    <property type="project" value="UniProtKB-KW"/>
</dbReference>
<keyword evidence="3" id="KW-0808">Transferase</keyword>
<sequence>MAFSDTDSRILPIAQPTTQSAPRDINRHVARGFARSNRRHPYYSPLREEGLERNASGFGGYQQGRRPQTPKSWLGETYPVSRSRAWPNFDWDSESGVPPPVFDSDMNRPGPSRAFYMTPSPSSSNINPSVPSRTPSRRSIDSDSWASSMTQRTPSTPNSESAPECIACAETISSYPSFTAPCGHHYCRTCLENYINLSLKDDSSFPPQCCRQPFPLGLESNQASSSRFPPLTSPSVSSILPNPELIRGLKARVHELSVPSKDRLYCPNPRCSVFLGSLNVPWTEARPVPVLCCLCGANACLRCKWAAHPGSECPPSPDEMAESQVRKLAKEKKWQTCPQCKETVERTMGCSHMVCRCNAHFCYGCGSDLNRGKGCVCGSQMPTRPVRRRASVKAVRTRPIDHVEPGLGMIPAGNGAPRRISSMISQRSRSINRATYQPF</sequence>
<evidence type="ECO:0000256" key="2">
    <source>
        <dbReference type="ARBA" id="ARBA00012251"/>
    </source>
</evidence>
<protein>
    <recommendedName>
        <fullName evidence="2">RBR-type E3 ubiquitin transferase</fullName>
        <ecNumber evidence="2">2.3.2.31</ecNumber>
    </recommendedName>
</protein>
<accession>A0A4S8LL45</accession>
<dbReference type="SUPFAM" id="SSF57850">
    <property type="entry name" value="RING/U-box"/>
    <property type="match status" value="2"/>
</dbReference>
<evidence type="ECO:0000313" key="13">
    <source>
        <dbReference type="EMBL" id="THU89643.1"/>
    </source>
</evidence>
<dbReference type="InterPro" id="IPR017907">
    <property type="entry name" value="Znf_RING_CS"/>
</dbReference>